<reference evidence="1" key="1">
    <citation type="submission" date="2021-01" db="EMBL/GenBank/DDBJ databases">
        <authorList>
            <consortium name="Genoscope - CEA"/>
            <person name="William W."/>
        </authorList>
    </citation>
    <scope>NUCLEOTIDE SEQUENCE</scope>
</reference>
<dbReference type="Proteomes" id="UP000688137">
    <property type="component" value="Unassembled WGS sequence"/>
</dbReference>
<keyword evidence="2" id="KW-1185">Reference proteome</keyword>
<comment type="caution">
    <text evidence="1">The sequence shown here is derived from an EMBL/GenBank/DDBJ whole genome shotgun (WGS) entry which is preliminary data.</text>
</comment>
<name>A0A8S1LBE0_PARPR</name>
<dbReference type="EMBL" id="CAJJDM010000034">
    <property type="protein sequence ID" value="CAD8063751.1"/>
    <property type="molecule type" value="Genomic_DNA"/>
</dbReference>
<proteinExistence type="predicted"/>
<evidence type="ECO:0000313" key="1">
    <source>
        <dbReference type="EMBL" id="CAD8063751.1"/>
    </source>
</evidence>
<gene>
    <name evidence="1" type="ORF">PPRIM_AZ9-3.1.T0350122</name>
</gene>
<protein>
    <submittedName>
        <fullName evidence="1">Uncharacterized protein</fullName>
    </submittedName>
</protein>
<evidence type="ECO:0000313" key="2">
    <source>
        <dbReference type="Proteomes" id="UP000688137"/>
    </source>
</evidence>
<accession>A0A8S1LBE0</accession>
<sequence length="56" mass="6841">MEPNKNSQIYIRKKIYNILREAIVQDTHNLTAKEMYLEDKNQFEDYTRIQTKKYAT</sequence>
<organism evidence="1 2">
    <name type="scientific">Paramecium primaurelia</name>
    <dbReference type="NCBI Taxonomy" id="5886"/>
    <lineage>
        <taxon>Eukaryota</taxon>
        <taxon>Sar</taxon>
        <taxon>Alveolata</taxon>
        <taxon>Ciliophora</taxon>
        <taxon>Intramacronucleata</taxon>
        <taxon>Oligohymenophorea</taxon>
        <taxon>Peniculida</taxon>
        <taxon>Parameciidae</taxon>
        <taxon>Paramecium</taxon>
    </lineage>
</organism>
<dbReference type="AlphaFoldDB" id="A0A8S1LBE0"/>